<organism evidence="2 3">
    <name type="scientific">Dictyobacter kobayashii</name>
    <dbReference type="NCBI Taxonomy" id="2014872"/>
    <lineage>
        <taxon>Bacteria</taxon>
        <taxon>Bacillati</taxon>
        <taxon>Chloroflexota</taxon>
        <taxon>Ktedonobacteria</taxon>
        <taxon>Ktedonobacterales</taxon>
        <taxon>Dictyobacteraceae</taxon>
        <taxon>Dictyobacter</taxon>
    </lineage>
</organism>
<sequence length="337" mass="39004">MAAYKALRVVLSCYPLHEPYYYSDEPYINWCMVDSFLDDEYLRSQGTPHEQRGRAQAIIQYVLFRYGITRYKLIDVTTANSSLPGIYLDEVKYSSGILVTPEEALHISLNWSAEQGYYFYSTEKPDAPGYPATRQQDGDEVWQWIGRLQEQMRADPEVGVQPPLALKVREPGQPTTREREIITAWLTERECQHFSIYAVESGNHDLPGSLYPGEVQDISGLLVLPGQVQRFALHWHPEWQCYTLGDASGQLSEQPLEDLTAEQQAHIEQLRQALYEQITAPHTSEEEKKDAWLMATYHPSMYALTDHPCKRIKEQIAREERERRPRSTRPRVPRKLS</sequence>
<dbReference type="RefSeq" id="WP_126553496.1">
    <property type="nucleotide sequence ID" value="NZ_BIFS01000001.1"/>
</dbReference>
<accession>A0A402ARF5</accession>
<evidence type="ECO:0000313" key="3">
    <source>
        <dbReference type="Proteomes" id="UP000287188"/>
    </source>
</evidence>
<keyword evidence="3" id="KW-1185">Reference proteome</keyword>
<evidence type="ECO:0000256" key="1">
    <source>
        <dbReference type="SAM" id="MobiDB-lite"/>
    </source>
</evidence>
<evidence type="ECO:0000313" key="2">
    <source>
        <dbReference type="EMBL" id="GCE21675.1"/>
    </source>
</evidence>
<gene>
    <name evidence="2" type="ORF">KDK_54750</name>
</gene>
<dbReference type="EMBL" id="BIFS01000001">
    <property type="protein sequence ID" value="GCE21675.1"/>
    <property type="molecule type" value="Genomic_DNA"/>
</dbReference>
<dbReference type="AlphaFoldDB" id="A0A402ARF5"/>
<feature type="compositionally biased region" description="Basic residues" evidence="1">
    <location>
        <begin position="326"/>
        <end position="337"/>
    </location>
</feature>
<dbReference type="Proteomes" id="UP000287188">
    <property type="component" value="Unassembled WGS sequence"/>
</dbReference>
<protein>
    <submittedName>
        <fullName evidence="2">Uncharacterized protein</fullName>
    </submittedName>
</protein>
<feature type="compositionally biased region" description="Basic and acidic residues" evidence="1">
    <location>
        <begin position="316"/>
        <end position="325"/>
    </location>
</feature>
<proteinExistence type="predicted"/>
<name>A0A402ARF5_9CHLR</name>
<comment type="caution">
    <text evidence="2">The sequence shown here is derived from an EMBL/GenBank/DDBJ whole genome shotgun (WGS) entry which is preliminary data.</text>
</comment>
<reference evidence="3" key="1">
    <citation type="submission" date="2018-12" db="EMBL/GenBank/DDBJ databases">
        <title>Tengunoibacter tsumagoiensis gen. nov., sp. nov., Dictyobacter kobayashii sp. nov., D. alpinus sp. nov., and D. joshuensis sp. nov. and description of Dictyobacteraceae fam. nov. within the order Ktedonobacterales isolated from Tengu-no-mugimeshi.</title>
        <authorList>
            <person name="Wang C.M."/>
            <person name="Zheng Y."/>
            <person name="Sakai Y."/>
            <person name="Toyoda A."/>
            <person name="Minakuchi Y."/>
            <person name="Abe K."/>
            <person name="Yokota A."/>
            <person name="Yabe S."/>
        </authorList>
    </citation>
    <scope>NUCLEOTIDE SEQUENCE [LARGE SCALE GENOMIC DNA]</scope>
    <source>
        <strain evidence="3">Uno11</strain>
    </source>
</reference>
<feature type="region of interest" description="Disordered" evidence="1">
    <location>
        <begin position="316"/>
        <end position="337"/>
    </location>
</feature>